<proteinExistence type="predicted"/>
<dbReference type="GO" id="GO:0016150">
    <property type="term" value="F:translation release factor activity, codon nonspecific"/>
    <property type="evidence" value="ECO:0007669"/>
    <property type="project" value="TreeGrafter"/>
</dbReference>
<dbReference type="GO" id="GO:0070126">
    <property type="term" value="P:mitochondrial translational termination"/>
    <property type="evidence" value="ECO:0007669"/>
    <property type="project" value="TreeGrafter"/>
</dbReference>
<evidence type="ECO:0000313" key="1">
    <source>
        <dbReference type="EMBL" id="KAJ6627760.1"/>
    </source>
</evidence>
<dbReference type="PANTHER" id="PTHR11075">
    <property type="entry name" value="PEPTIDE CHAIN RELEASE FACTOR"/>
    <property type="match status" value="1"/>
</dbReference>
<protein>
    <submittedName>
        <fullName evidence="1">Peptidyl-tRNA hydrolase ICT1, mitochondrial</fullName>
    </submittedName>
</protein>
<dbReference type="AlphaFoldDB" id="A0A9Q0MJJ8"/>
<evidence type="ECO:0000313" key="2">
    <source>
        <dbReference type="Proteomes" id="UP001151699"/>
    </source>
</evidence>
<name>A0A9Q0MJJ8_9DIPT</name>
<dbReference type="EMBL" id="WJQU01003106">
    <property type="protein sequence ID" value="KAJ6627760.1"/>
    <property type="molecule type" value="Genomic_DNA"/>
</dbReference>
<dbReference type="GO" id="GO:0004045">
    <property type="term" value="F:peptidyl-tRNA hydrolase activity"/>
    <property type="evidence" value="ECO:0007669"/>
    <property type="project" value="TreeGrafter"/>
</dbReference>
<dbReference type="OrthoDB" id="270639at2759"/>
<keyword evidence="2" id="KW-1185">Reference proteome</keyword>
<dbReference type="PANTHER" id="PTHR11075:SF54">
    <property type="entry name" value="LARGE RIBOSOMAL SUBUNIT PROTEIN ML62"/>
    <property type="match status" value="1"/>
</dbReference>
<comment type="caution">
    <text evidence="1">The sequence shown here is derived from an EMBL/GenBank/DDBJ whole genome shotgun (WGS) entry which is preliminary data.</text>
</comment>
<reference evidence="1" key="1">
    <citation type="submission" date="2022-07" db="EMBL/GenBank/DDBJ databases">
        <authorList>
            <person name="Trinca V."/>
            <person name="Uliana J.V.C."/>
            <person name="Torres T.T."/>
            <person name="Ward R.J."/>
            <person name="Monesi N."/>
        </authorList>
    </citation>
    <scope>NUCLEOTIDE SEQUENCE</scope>
    <source>
        <strain evidence="1">HSMRA1968</strain>
        <tissue evidence="1">Whole embryos</tissue>
    </source>
</reference>
<dbReference type="GO" id="GO:0005762">
    <property type="term" value="C:mitochondrial large ribosomal subunit"/>
    <property type="evidence" value="ECO:0007669"/>
    <property type="project" value="TreeGrafter"/>
</dbReference>
<dbReference type="Gene3D" id="3.30.160.20">
    <property type="match status" value="1"/>
</dbReference>
<accession>A0A9Q0MJJ8</accession>
<gene>
    <name evidence="1" type="primary">Mrpl58_0</name>
    <name evidence="1" type="ORF">Bhyg_16525</name>
</gene>
<organism evidence="1 2">
    <name type="scientific">Pseudolycoriella hygida</name>
    <dbReference type="NCBI Taxonomy" id="35572"/>
    <lineage>
        <taxon>Eukaryota</taxon>
        <taxon>Metazoa</taxon>
        <taxon>Ecdysozoa</taxon>
        <taxon>Arthropoda</taxon>
        <taxon>Hexapoda</taxon>
        <taxon>Insecta</taxon>
        <taxon>Pterygota</taxon>
        <taxon>Neoptera</taxon>
        <taxon>Endopterygota</taxon>
        <taxon>Diptera</taxon>
        <taxon>Nematocera</taxon>
        <taxon>Sciaroidea</taxon>
        <taxon>Sciaridae</taxon>
        <taxon>Pseudolycoriella</taxon>
    </lineage>
</organism>
<dbReference type="Proteomes" id="UP001151699">
    <property type="component" value="Unassembled WGS sequence"/>
</dbReference>
<keyword evidence="1" id="KW-0378">Hydrolase</keyword>
<dbReference type="SUPFAM" id="SSF110916">
    <property type="entry name" value="Peptidyl-tRNA hydrolase domain-like"/>
    <property type="match status" value="1"/>
</dbReference>
<dbReference type="InterPro" id="IPR052104">
    <property type="entry name" value="Mito_Release_Factor_mL62"/>
</dbReference>
<sequence>HHTKINKEGYFVVKNDVTRYQQTNLADGLETIRNIIRKLERKIETKPSPETVEKLRRRHEKATMERLMVKRHRSMIKSDRQNQ</sequence>
<feature type="non-terminal residue" evidence="1">
    <location>
        <position position="1"/>
    </location>
</feature>